<evidence type="ECO:0000256" key="5">
    <source>
        <dbReference type="ARBA" id="ARBA00022989"/>
    </source>
</evidence>
<feature type="transmembrane region" description="Helical" evidence="9">
    <location>
        <begin position="360"/>
        <end position="379"/>
    </location>
</feature>
<proteinExistence type="inferred from homology"/>
<evidence type="ECO:0000256" key="8">
    <source>
        <dbReference type="SAM" id="MobiDB-lite"/>
    </source>
</evidence>
<protein>
    <recommendedName>
        <fullName evidence="12">Major facilitator superfamily (MFS) profile domain-containing protein</fullName>
    </recommendedName>
</protein>
<keyword evidence="3" id="KW-0813">Transport</keyword>
<reference evidence="10" key="1">
    <citation type="journal article" date="2020" name="Fungal Divers.">
        <title>Resolving the Mortierellaceae phylogeny through synthesis of multi-gene phylogenetics and phylogenomics.</title>
        <authorList>
            <person name="Vandepol N."/>
            <person name="Liber J."/>
            <person name="Desiro A."/>
            <person name="Na H."/>
            <person name="Kennedy M."/>
            <person name="Barry K."/>
            <person name="Grigoriev I.V."/>
            <person name="Miller A.N."/>
            <person name="O'Donnell K."/>
            <person name="Stajich J.E."/>
            <person name="Bonito G."/>
        </authorList>
    </citation>
    <scope>NUCLEOTIDE SEQUENCE</scope>
    <source>
        <strain evidence="10">NRRL 28262</strain>
    </source>
</reference>
<feature type="compositionally biased region" description="Basic and acidic residues" evidence="8">
    <location>
        <begin position="566"/>
        <end position="582"/>
    </location>
</feature>
<feature type="transmembrane region" description="Helical" evidence="9">
    <location>
        <begin position="227"/>
        <end position="249"/>
    </location>
</feature>
<dbReference type="AlphaFoldDB" id="A0AAD4HBL9"/>
<keyword evidence="6 9" id="KW-0472">Membrane</keyword>
<gene>
    <name evidence="10" type="ORF">BGZ95_009371</name>
</gene>
<dbReference type="SUPFAM" id="SSF103473">
    <property type="entry name" value="MFS general substrate transporter"/>
    <property type="match status" value="1"/>
</dbReference>
<organism evidence="10 11">
    <name type="scientific">Linnemannia exigua</name>
    <dbReference type="NCBI Taxonomy" id="604196"/>
    <lineage>
        <taxon>Eukaryota</taxon>
        <taxon>Fungi</taxon>
        <taxon>Fungi incertae sedis</taxon>
        <taxon>Mucoromycota</taxon>
        <taxon>Mortierellomycotina</taxon>
        <taxon>Mortierellomycetes</taxon>
        <taxon>Mortierellales</taxon>
        <taxon>Mortierellaceae</taxon>
        <taxon>Linnemannia</taxon>
    </lineage>
</organism>
<evidence type="ECO:0000256" key="9">
    <source>
        <dbReference type="SAM" id="Phobius"/>
    </source>
</evidence>
<keyword evidence="7" id="KW-0458">Lysosome</keyword>
<name>A0AAD4HBL9_9FUNG</name>
<evidence type="ECO:0000256" key="1">
    <source>
        <dbReference type="ARBA" id="ARBA00004155"/>
    </source>
</evidence>
<evidence type="ECO:0000256" key="3">
    <source>
        <dbReference type="ARBA" id="ARBA00022448"/>
    </source>
</evidence>
<evidence type="ECO:0000313" key="11">
    <source>
        <dbReference type="Proteomes" id="UP001194580"/>
    </source>
</evidence>
<feature type="transmembrane region" description="Helical" evidence="9">
    <location>
        <begin position="269"/>
        <end position="291"/>
    </location>
</feature>
<dbReference type="InterPro" id="IPR036259">
    <property type="entry name" value="MFS_trans_sf"/>
</dbReference>
<evidence type="ECO:0000256" key="2">
    <source>
        <dbReference type="ARBA" id="ARBA00008335"/>
    </source>
</evidence>
<feature type="transmembrane region" description="Helical" evidence="9">
    <location>
        <begin position="298"/>
        <end position="317"/>
    </location>
</feature>
<comment type="subcellular location">
    <subcellularLocation>
        <location evidence="1">Lysosome membrane</location>
        <topology evidence="1">Multi-pass membrane protein</topology>
    </subcellularLocation>
</comment>
<feature type="region of interest" description="Disordered" evidence="8">
    <location>
        <begin position="536"/>
        <end position="600"/>
    </location>
</feature>
<dbReference type="Proteomes" id="UP001194580">
    <property type="component" value="Unassembled WGS sequence"/>
</dbReference>
<keyword evidence="4 9" id="KW-0812">Transmembrane</keyword>
<feature type="transmembrane region" description="Helical" evidence="9">
    <location>
        <begin position="323"/>
        <end position="348"/>
    </location>
</feature>
<keyword evidence="11" id="KW-1185">Reference proteome</keyword>
<dbReference type="PANTHER" id="PTHR23512">
    <property type="entry name" value="MAJOR FACILITATOR SUPERFAMILY DOMAIN-CONTAINING PROTEIN 1"/>
    <property type="match status" value="1"/>
</dbReference>
<dbReference type="PANTHER" id="PTHR23512:SF3">
    <property type="entry name" value="MAJOR FACILITATOR SUPERFAMILY DOMAIN-CONTAINING PROTEIN 1"/>
    <property type="match status" value="1"/>
</dbReference>
<dbReference type="InterPro" id="IPR052187">
    <property type="entry name" value="MFSD1"/>
</dbReference>
<evidence type="ECO:0008006" key="12">
    <source>
        <dbReference type="Google" id="ProtNLM"/>
    </source>
</evidence>
<accession>A0AAD4HBL9</accession>
<evidence type="ECO:0000256" key="4">
    <source>
        <dbReference type="ARBA" id="ARBA00022692"/>
    </source>
</evidence>
<evidence type="ECO:0000256" key="7">
    <source>
        <dbReference type="ARBA" id="ARBA00023228"/>
    </source>
</evidence>
<dbReference type="Gene3D" id="1.20.1250.20">
    <property type="entry name" value="MFS general substrate transporter like domains"/>
    <property type="match status" value="2"/>
</dbReference>
<feature type="transmembrane region" description="Helical" evidence="9">
    <location>
        <begin position="66"/>
        <end position="89"/>
    </location>
</feature>
<sequence length="600" mass="65439">MMLVGRAIFGVGGESCGVAQASITTMHFRGHELAFALGLNLCIARFGSVVNALVTPWAEQKWDVPTAIWIGTLSCVASFLSAVILVMIINRPTPPTPDSKEHDLDTTPLLSARLHRSVTFDQPDSMPLYLPTSGTDETLSPSLVKSPSHPAILQHLPGILRREASFTESIRSVRFRPGYTRSGTRPSLHIITDQDESKQNLEQQQQRRHLEQHQESWWKQWLADLEFFPSTFWLICILTVLLYGTVVPFNNIASDFLQSKWYHDNPRKAAAVMGIPDTIGAILVPGFGIVVDKYGGRASTLIASAFIMVVVHTTLGFTSLSPIFAFSLLGVAYSMYGVALWPSIACVVTNELHLGKGYGISASFLNVSLTVVPPIVATIRVIGDSFIPVEMFFIGMGLCGILVGFALKSIDRRDGGALEEPEIQVDVPVIVPQTAMSASTSAVASPALSQSRSRFGRRHGEFDLENQDRIEKQVPAAVEDYSVAQHPILYNPLRGSSGSFRISRTARPVAFGEGEEGLIYVNGQEVELDYDNGEEVGVENQSGSEQEEEDEEFGGEAEAEGEDNDATERGSDVDNQRHRDGMTKSVSTADTISPDPADEA</sequence>
<keyword evidence="5 9" id="KW-1133">Transmembrane helix</keyword>
<feature type="transmembrane region" description="Helical" evidence="9">
    <location>
        <begin position="33"/>
        <end position="54"/>
    </location>
</feature>
<evidence type="ECO:0000313" key="10">
    <source>
        <dbReference type="EMBL" id="KAG0280630.1"/>
    </source>
</evidence>
<comment type="similarity">
    <text evidence="2">Belongs to the major facilitator superfamily.</text>
</comment>
<comment type="caution">
    <text evidence="10">The sequence shown here is derived from an EMBL/GenBank/DDBJ whole genome shotgun (WGS) entry which is preliminary data.</text>
</comment>
<feature type="transmembrane region" description="Helical" evidence="9">
    <location>
        <begin position="385"/>
        <end position="407"/>
    </location>
</feature>
<feature type="compositionally biased region" description="Acidic residues" evidence="8">
    <location>
        <begin position="545"/>
        <end position="565"/>
    </location>
</feature>
<dbReference type="EMBL" id="JAAAIL010000055">
    <property type="protein sequence ID" value="KAG0280630.1"/>
    <property type="molecule type" value="Genomic_DNA"/>
</dbReference>
<feature type="region of interest" description="Disordered" evidence="8">
    <location>
        <begin position="179"/>
        <end position="207"/>
    </location>
</feature>
<evidence type="ECO:0000256" key="6">
    <source>
        <dbReference type="ARBA" id="ARBA00023136"/>
    </source>
</evidence>